<evidence type="ECO:0000313" key="14">
    <source>
        <dbReference type="EMBL" id="SOV16174.1"/>
    </source>
</evidence>
<keyword evidence="8" id="KW-0548">Nucleotidyltransferase</keyword>
<dbReference type="Proteomes" id="UP000831156">
    <property type="component" value="Chromosome 12"/>
</dbReference>
<dbReference type="InterPro" id="IPR050156">
    <property type="entry name" value="TC-AMP_synthase_SUA5"/>
</dbReference>
<sequence length="552" mass="64848">MALIFKGNEIFENDDLRKRLKEHIEKDKLIGIPTETVYGLGGNSLSEKSLENIFRMKNRPVSDPIISHVYNIYQAYDQLYHINMYEKYIIYILNKHFWPGPLSIIARSKKQAPLILTAYTQFCAVRVPDNIITREIIKICNTPIAAPSANKFQHISPTNCLHVYEEFKNEDLLIFDDGQCDIGIESTVLKITKYKIFDEEKKKEYVLNKKKNINGMNDIKYAQHINNINVDNSEENNLVEIITDEEYECEYNEELPLLRVVTNSKGSESNIEVYEKLKNMFDLLEHPISYNNNNNIIVDKILKYKSLYNYSIKIYRRGKYTKFDIQNVLNKYDLLKDISVEMYEKIKFENLDIFKNEYTKNDNKDYKCDNNINNEIDIYNNNNNNNHVVNISCHNNSHINSEIEKNEVCPGLLLTHYSPFVSTYLLDIISYKCLERNENTCKKMDLNKCILLDIGGSLLKYDNKFLKYINICYDSLEVNERIKYITKQFFLYLRQAERLAIENKADNILISIVNIKRCDENYLSIFDRIYRAASGKLMSVCIDDKDLSAWTK</sequence>
<dbReference type="Pfam" id="PF03481">
    <property type="entry name" value="Sua5_C"/>
    <property type="match status" value="1"/>
</dbReference>
<evidence type="ECO:0000256" key="12">
    <source>
        <dbReference type="ARBA" id="ARBA00048366"/>
    </source>
</evidence>
<dbReference type="SUPFAM" id="SSF55821">
    <property type="entry name" value="YrdC/RibB"/>
    <property type="match status" value="1"/>
</dbReference>
<evidence type="ECO:0000259" key="13">
    <source>
        <dbReference type="PROSITE" id="PS51163"/>
    </source>
</evidence>
<dbReference type="InterPro" id="IPR005145">
    <property type="entry name" value="Sua5_C"/>
</dbReference>
<keyword evidence="15" id="KW-1185">Reference proteome</keyword>
<keyword evidence="6" id="KW-0808">Transferase</keyword>
<evidence type="ECO:0000256" key="6">
    <source>
        <dbReference type="ARBA" id="ARBA00022679"/>
    </source>
</evidence>
<dbReference type="PANTHER" id="PTHR17490">
    <property type="entry name" value="SUA5"/>
    <property type="match status" value="1"/>
</dbReference>
<reference evidence="14" key="1">
    <citation type="submission" date="2016-09" db="EMBL/GenBank/DDBJ databases">
        <authorList>
            <consortium name="Pathogen Informatics"/>
            <person name="Sun Q."/>
            <person name="Inoue M."/>
        </authorList>
    </citation>
    <scope>NUCLEOTIDE SEQUENCE</scope>
</reference>
<dbReference type="InterPro" id="IPR038385">
    <property type="entry name" value="Sua5/YwlC_C"/>
</dbReference>
<dbReference type="Gene3D" id="3.40.50.11030">
    <property type="entry name" value="Threonylcarbamoyl-AMP synthase, C-terminal domain"/>
    <property type="match status" value="1"/>
</dbReference>
<dbReference type="EMBL" id="LT969435">
    <property type="protein sequence ID" value="SOV16174.1"/>
    <property type="molecule type" value="Genomic_DNA"/>
</dbReference>
<evidence type="ECO:0000256" key="10">
    <source>
        <dbReference type="ARBA" id="ARBA00022840"/>
    </source>
</evidence>
<name>A0ABY1UPS1_9APIC</name>
<evidence type="ECO:0000256" key="2">
    <source>
        <dbReference type="ARBA" id="ARBA00007663"/>
    </source>
</evidence>
<evidence type="ECO:0000256" key="4">
    <source>
        <dbReference type="ARBA" id="ARBA00015492"/>
    </source>
</evidence>
<accession>A0ABY1UPS1</accession>
<evidence type="ECO:0000256" key="11">
    <source>
        <dbReference type="ARBA" id="ARBA00029774"/>
    </source>
</evidence>
<protein>
    <recommendedName>
        <fullName evidence="4">Threonylcarbamoyl-AMP synthase</fullName>
        <ecNumber evidence="3">2.7.7.87</ecNumber>
    </recommendedName>
    <alternativeName>
        <fullName evidence="11">L-threonylcarbamoyladenylate synthase</fullName>
    </alternativeName>
</protein>
<organism evidence="14 15">
    <name type="scientific">Plasmodium gaboni</name>
    <dbReference type="NCBI Taxonomy" id="647221"/>
    <lineage>
        <taxon>Eukaryota</taxon>
        <taxon>Sar</taxon>
        <taxon>Alveolata</taxon>
        <taxon>Apicomplexa</taxon>
        <taxon>Aconoidasida</taxon>
        <taxon>Haemosporida</taxon>
        <taxon>Plasmodiidae</taxon>
        <taxon>Plasmodium</taxon>
        <taxon>Plasmodium (Laverania)</taxon>
    </lineage>
</organism>
<evidence type="ECO:0000256" key="9">
    <source>
        <dbReference type="ARBA" id="ARBA00022741"/>
    </source>
</evidence>
<evidence type="ECO:0000256" key="1">
    <source>
        <dbReference type="ARBA" id="ARBA00004496"/>
    </source>
</evidence>
<dbReference type="InterPro" id="IPR006070">
    <property type="entry name" value="Sua5-like_dom"/>
</dbReference>
<evidence type="ECO:0000256" key="5">
    <source>
        <dbReference type="ARBA" id="ARBA00022490"/>
    </source>
</evidence>
<evidence type="ECO:0000313" key="15">
    <source>
        <dbReference type="Proteomes" id="UP000831156"/>
    </source>
</evidence>
<dbReference type="Gene3D" id="3.90.870.10">
    <property type="entry name" value="DHBP synthase"/>
    <property type="match status" value="1"/>
</dbReference>
<keyword evidence="10" id="KW-0067">ATP-binding</keyword>
<keyword evidence="9" id="KW-0547">Nucleotide-binding</keyword>
<evidence type="ECO:0000256" key="8">
    <source>
        <dbReference type="ARBA" id="ARBA00022695"/>
    </source>
</evidence>
<dbReference type="PROSITE" id="PS51163">
    <property type="entry name" value="YRDC"/>
    <property type="match status" value="1"/>
</dbReference>
<keyword evidence="5" id="KW-0963">Cytoplasm</keyword>
<gene>
    <name evidence="14" type="ORF">PGABG01_1202600</name>
</gene>
<comment type="similarity">
    <text evidence="2">Belongs to the SUA5 family.</text>
</comment>
<keyword evidence="7" id="KW-0819">tRNA processing</keyword>
<comment type="subcellular location">
    <subcellularLocation>
        <location evidence="1">Cytoplasm</location>
    </subcellularLocation>
</comment>
<dbReference type="EC" id="2.7.7.87" evidence="3"/>
<dbReference type="PANTHER" id="PTHR17490:SF16">
    <property type="entry name" value="THREONYLCARBAMOYL-AMP SYNTHASE"/>
    <property type="match status" value="1"/>
</dbReference>
<comment type="catalytic activity">
    <reaction evidence="12">
        <text>L-threonine + hydrogencarbonate + ATP = L-threonylcarbamoyladenylate + diphosphate + H2O</text>
        <dbReference type="Rhea" id="RHEA:36407"/>
        <dbReference type="ChEBI" id="CHEBI:15377"/>
        <dbReference type="ChEBI" id="CHEBI:17544"/>
        <dbReference type="ChEBI" id="CHEBI:30616"/>
        <dbReference type="ChEBI" id="CHEBI:33019"/>
        <dbReference type="ChEBI" id="CHEBI:57926"/>
        <dbReference type="ChEBI" id="CHEBI:73682"/>
        <dbReference type="EC" id="2.7.7.87"/>
    </reaction>
</comment>
<dbReference type="InterPro" id="IPR017945">
    <property type="entry name" value="DHBP_synth_RibB-like_a/b_dom"/>
</dbReference>
<evidence type="ECO:0000256" key="3">
    <source>
        <dbReference type="ARBA" id="ARBA00012584"/>
    </source>
</evidence>
<evidence type="ECO:0000256" key="7">
    <source>
        <dbReference type="ARBA" id="ARBA00022694"/>
    </source>
</evidence>
<proteinExistence type="inferred from homology"/>
<dbReference type="Pfam" id="PF01300">
    <property type="entry name" value="Sua5_yciO_yrdC"/>
    <property type="match status" value="1"/>
</dbReference>
<feature type="domain" description="YrdC-like" evidence="13">
    <location>
        <begin position="14"/>
        <end position="202"/>
    </location>
</feature>